<dbReference type="Pfam" id="PF17200">
    <property type="entry name" value="sCache_2"/>
    <property type="match status" value="1"/>
</dbReference>
<evidence type="ECO:0000256" key="3">
    <source>
        <dbReference type="ARBA" id="ARBA00022500"/>
    </source>
</evidence>
<feature type="compositionally biased region" description="Basic and acidic residues" evidence="10">
    <location>
        <begin position="268"/>
        <end position="277"/>
    </location>
</feature>
<evidence type="ECO:0000256" key="7">
    <source>
        <dbReference type="ARBA" id="ARBA00029447"/>
    </source>
</evidence>
<feature type="coiled-coil region" evidence="9">
    <location>
        <begin position="321"/>
        <end position="384"/>
    </location>
</feature>
<dbReference type="InterPro" id="IPR003660">
    <property type="entry name" value="HAMP_dom"/>
</dbReference>
<name>A0ABW3Z056_MYCRA</name>
<protein>
    <submittedName>
        <fullName evidence="14">Methyl-accepting chemotaxis protein</fullName>
    </submittedName>
</protein>
<feature type="domain" description="Methyl-accepting transducer" evidence="12">
    <location>
        <begin position="345"/>
        <end position="574"/>
    </location>
</feature>
<accession>A0ABW3Z056</accession>
<dbReference type="Pfam" id="PF00672">
    <property type="entry name" value="HAMP"/>
    <property type="match status" value="1"/>
</dbReference>
<organism evidence="14 15">
    <name type="scientific">Mycoplana ramosa</name>
    <name type="common">Mycoplana bullata</name>
    <dbReference type="NCBI Taxonomy" id="40837"/>
    <lineage>
        <taxon>Bacteria</taxon>
        <taxon>Pseudomonadati</taxon>
        <taxon>Pseudomonadota</taxon>
        <taxon>Alphaproteobacteria</taxon>
        <taxon>Hyphomicrobiales</taxon>
        <taxon>Rhizobiaceae</taxon>
        <taxon>Mycoplana</taxon>
    </lineage>
</organism>
<sequence>MKNLRISTQLFLLIGGLLVAFSVATFFQIRATTLMIYQQRYEMLRSEVQTATSLLKIYHDKELSGELNREEAQKQALTRIGALTFDPDGYFFAYDQDLKMLVHADQTLVGQSFAGKLDSYGHPYHDELVKLARAGGGQTDFYGPRPGKEGDFRKAAYALEFKPWGLVVATGLYMDDLDTTVIRTIIEAIVVGAIGTTAALVLAYFIVRGISRPLSAVHTTLEAVADEDVAIAVPHTDLGSEVGLMARATKSLQEKIRERHALVARQAEQQRELDGERQQNAARQQAETDEQTYVVSTIATALQRLAEGDLTVRCGELGPKYAALRENFDEAIARLEQAVGRVSQKSNDIGVSKEEIRRASGALAQRTERQAASLEETSAALDELTVAVRQTAEGAREAASQVGAVSTEAHESDAVVARAIEAMSSIEQSSAEISKIIGVIDDIAFQTNLLALNAGVEAARAGESGKGFAVVAQEVRELAQRSAAAAKEIKDQIARSSSQVDQGVQLVGKAGDALKRISQQIASANEIVSKISHSAQEQDTTLRSISSTLNQLDDATQQNAAMAEQTTASAEVLADNTADLLNLIRGFKTGQTGDASQTHPLQMAS</sequence>
<evidence type="ECO:0000256" key="5">
    <source>
        <dbReference type="ARBA" id="ARBA00022989"/>
    </source>
</evidence>
<dbReference type="EMBL" id="JBHTNF010000012">
    <property type="protein sequence ID" value="MFD1329614.1"/>
    <property type="molecule type" value="Genomic_DNA"/>
</dbReference>
<keyword evidence="6 11" id="KW-0472">Membrane</keyword>
<dbReference type="PANTHER" id="PTHR43531:SF11">
    <property type="entry name" value="METHYL-ACCEPTING CHEMOTAXIS PROTEIN 3"/>
    <property type="match status" value="1"/>
</dbReference>
<dbReference type="SMART" id="SM01049">
    <property type="entry name" value="Cache_2"/>
    <property type="match status" value="1"/>
</dbReference>
<feature type="domain" description="HAMP" evidence="13">
    <location>
        <begin position="295"/>
        <end position="340"/>
    </location>
</feature>
<keyword evidence="4 11" id="KW-0812">Transmembrane</keyword>
<dbReference type="InterPro" id="IPR051310">
    <property type="entry name" value="MCP_chemotaxis"/>
</dbReference>
<keyword evidence="3" id="KW-0145">Chemotaxis</keyword>
<keyword evidence="9" id="KW-0175">Coiled coil</keyword>
<evidence type="ECO:0000256" key="6">
    <source>
        <dbReference type="ARBA" id="ARBA00023136"/>
    </source>
</evidence>
<comment type="caution">
    <text evidence="14">The sequence shown here is derived from an EMBL/GenBank/DDBJ whole genome shotgun (WGS) entry which is preliminary data.</text>
</comment>
<feature type="transmembrane region" description="Helical" evidence="11">
    <location>
        <begin position="185"/>
        <end position="207"/>
    </location>
</feature>
<dbReference type="Proteomes" id="UP001597173">
    <property type="component" value="Unassembled WGS sequence"/>
</dbReference>
<evidence type="ECO:0000259" key="12">
    <source>
        <dbReference type="PROSITE" id="PS50111"/>
    </source>
</evidence>
<feature type="domain" description="HAMP" evidence="13">
    <location>
        <begin position="208"/>
        <end position="261"/>
    </location>
</feature>
<evidence type="ECO:0000256" key="8">
    <source>
        <dbReference type="PROSITE-ProRule" id="PRU00284"/>
    </source>
</evidence>
<dbReference type="SMART" id="SM00283">
    <property type="entry name" value="MA"/>
    <property type="match status" value="1"/>
</dbReference>
<comment type="subcellular location">
    <subcellularLocation>
        <location evidence="1">Cell membrane</location>
        <topology evidence="1">Multi-pass membrane protein</topology>
    </subcellularLocation>
</comment>
<evidence type="ECO:0000256" key="11">
    <source>
        <dbReference type="SAM" id="Phobius"/>
    </source>
</evidence>
<dbReference type="RefSeq" id="WP_374840774.1">
    <property type="nucleotide sequence ID" value="NZ_JBHEEW010000016.1"/>
</dbReference>
<dbReference type="PROSITE" id="PS50111">
    <property type="entry name" value="CHEMOTAXIS_TRANSDUC_2"/>
    <property type="match status" value="1"/>
</dbReference>
<evidence type="ECO:0000259" key="13">
    <source>
        <dbReference type="PROSITE" id="PS50885"/>
    </source>
</evidence>
<evidence type="ECO:0000313" key="14">
    <source>
        <dbReference type="EMBL" id="MFD1329614.1"/>
    </source>
</evidence>
<dbReference type="PANTHER" id="PTHR43531">
    <property type="entry name" value="PROTEIN ICFG"/>
    <property type="match status" value="1"/>
</dbReference>
<evidence type="ECO:0000256" key="1">
    <source>
        <dbReference type="ARBA" id="ARBA00004651"/>
    </source>
</evidence>
<dbReference type="Gene3D" id="1.10.287.950">
    <property type="entry name" value="Methyl-accepting chemotaxis protein"/>
    <property type="match status" value="1"/>
</dbReference>
<dbReference type="SUPFAM" id="SSF58104">
    <property type="entry name" value="Methyl-accepting chemotaxis protein (MCP) signaling domain"/>
    <property type="match status" value="1"/>
</dbReference>
<evidence type="ECO:0000256" key="10">
    <source>
        <dbReference type="SAM" id="MobiDB-lite"/>
    </source>
</evidence>
<gene>
    <name evidence="14" type="ORF">ACFQ33_17125</name>
</gene>
<keyword evidence="8" id="KW-0807">Transducer</keyword>
<evidence type="ECO:0000256" key="4">
    <source>
        <dbReference type="ARBA" id="ARBA00022692"/>
    </source>
</evidence>
<dbReference type="InterPro" id="IPR033480">
    <property type="entry name" value="sCache_2"/>
</dbReference>
<proteinExistence type="inferred from homology"/>
<keyword evidence="15" id="KW-1185">Reference proteome</keyword>
<evidence type="ECO:0000256" key="2">
    <source>
        <dbReference type="ARBA" id="ARBA00022475"/>
    </source>
</evidence>
<comment type="similarity">
    <text evidence="7">Belongs to the methyl-accepting chemotaxis (MCP) protein family.</text>
</comment>
<dbReference type="CDD" id="cd11386">
    <property type="entry name" value="MCP_signal"/>
    <property type="match status" value="1"/>
</dbReference>
<dbReference type="Gene3D" id="6.10.340.10">
    <property type="match status" value="1"/>
</dbReference>
<evidence type="ECO:0000313" key="15">
    <source>
        <dbReference type="Proteomes" id="UP001597173"/>
    </source>
</evidence>
<reference evidence="15" key="1">
    <citation type="journal article" date="2019" name="Int. J. Syst. Evol. Microbiol.">
        <title>The Global Catalogue of Microorganisms (GCM) 10K type strain sequencing project: providing services to taxonomists for standard genome sequencing and annotation.</title>
        <authorList>
            <consortium name="The Broad Institute Genomics Platform"/>
            <consortium name="The Broad Institute Genome Sequencing Center for Infectious Disease"/>
            <person name="Wu L."/>
            <person name="Ma J."/>
        </authorList>
    </citation>
    <scope>NUCLEOTIDE SEQUENCE [LARGE SCALE GENOMIC DNA]</scope>
    <source>
        <strain evidence="15">CCUG 55609</strain>
    </source>
</reference>
<dbReference type="PROSITE" id="PS50885">
    <property type="entry name" value="HAMP"/>
    <property type="match status" value="2"/>
</dbReference>
<dbReference type="Gene3D" id="3.30.450.20">
    <property type="entry name" value="PAS domain"/>
    <property type="match status" value="1"/>
</dbReference>
<keyword evidence="5 11" id="KW-1133">Transmembrane helix</keyword>
<keyword evidence="2" id="KW-1003">Cell membrane</keyword>
<feature type="region of interest" description="Disordered" evidence="10">
    <location>
        <begin position="267"/>
        <end position="288"/>
    </location>
</feature>
<dbReference type="Pfam" id="PF00015">
    <property type="entry name" value="MCPsignal"/>
    <property type="match status" value="1"/>
</dbReference>
<evidence type="ECO:0000256" key="9">
    <source>
        <dbReference type="SAM" id="Coils"/>
    </source>
</evidence>
<dbReference type="InterPro" id="IPR004089">
    <property type="entry name" value="MCPsignal_dom"/>
</dbReference>
<dbReference type="SMART" id="SM00304">
    <property type="entry name" value="HAMP"/>
    <property type="match status" value="2"/>
</dbReference>